<accession>B0YF94</accession>
<evidence type="ECO:0000313" key="2">
    <source>
        <dbReference type="EMBL" id="EDP47207.1"/>
    </source>
</evidence>
<dbReference type="HOGENOM" id="CLU_894225_0_0_1"/>
<evidence type="ECO:0000256" key="1">
    <source>
        <dbReference type="SAM" id="MobiDB-lite"/>
    </source>
</evidence>
<proteinExistence type="predicted"/>
<dbReference type="EMBL" id="DS499604">
    <property type="protein sequence ID" value="EDP47207.1"/>
    <property type="molecule type" value="Genomic_DNA"/>
</dbReference>
<dbReference type="VEuPathDB" id="FungiDB:AFUB_102000"/>
<reference evidence="2 3" key="1">
    <citation type="journal article" date="2008" name="PLoS Genet.">
        <title>Genomic islands in the pathogenic filamentous fungus Aspergillus fumigatus.</title>
        <authorList>
            <person name="Fedorova N.D."/>
            <person name="Khaldi N."/>
            <person name="Joardar V.S."/>
            <person name="Maiti R."/>
            <person name="Amedeo P."/>
            <person name="Anderson M.J."/>
            <person name="Crabtree J."/>
            <person name="Silva J.C."/>
            <person name="Badger J.H."/>
            <person name="Albarraq A."/>
            <person name="Angiuoli S."/>
            <person name="Bussey H."/>
            <person name="Bowyer P."/>
            <person name="Cotty P.J."/>
            <person name="Dyer P.S."/>
            <person name="Egan A."/>
            <person name="Galens K."/>
            <person name="Fraser-Liggett C.M."/>
            <person name="Haas B.J."/>
            <person name="Inman J.M."/>
            <person name="Kent R."/>
            <person name="Lemieux S."/>
            <person name="Malavazi I."/>
            <person name="Orvis J."/>
            <person name="Roemer T."/>
            <person name="Ronning C.M."/>
            <person name="Sundaram J.P."/>
            <person name="Sutton G."/>
            <person name="Turner G."/>
            <person name="Venter J.C."/>
            <person name="White O.R."/>
            <person name="Whitty B.R."/>
            <person name="Youngman P."/>
            <person name="Wolfe K.H."/>
            <person name="Goldman G.H."/>
            <person name="Wortman J.R."/>
            <person name="Jiang B."/>
            <person name="Denning D.W."/>
            <person name="Nierman W.C."/>
        </authorList>
    </citation>
    <scope>NUCLEOTIDE SEQUENCE [LARGE SCALE GENOMIC DNA]</scope>
    <source>
        <strain evidence="3">CBS 144.89 / FGSC A1163 / CEA10</strain>
    </source>
</reference>
<sequence length="311" mass="34616">MNVGKTKNPKEKRHLKGLDGNPLNLKNVMNGTRVELSLAELLDVAPAARVEFAKLMRLNPADKTKKAPKRVRIHHLEQPDQRNEVHDDCFQPRDPSSTELFYTTADVQAMTTDNKLRAVTCKAVLVDGGSEGNLVARYVVSALKARIVPVDIRCRVATGHDFRLSAIVWLQLTIEGVTRIIAATVVDGDPGYSILLGRHWMSSVGLLGNYKHGTYTIEGSDGTKEVTRTQRAAVMEETKRAEVQSQVIGQVKIKNRKPIVPLRTSNHHPQASDQDESSTDTEGEHELFRVIREAMEEDRYEADSSDCDQGN</sequence>
<protein>
    <submittedName>
        <fullName evidence="2">Uncharacterized protein</fullName>
    </submittedName>
</protein>
<keyword evidence="3" id="KW-1185">Reference proteome</keyword>
<name>B0YF94_ASPFC</name>
<organism evidence="2 3">
    <name type="scientific">Aspergillus fumigatus (strain CBS 144.89 / FGSC A1163 / CEA10)</name>
    <name type="common">Neosartorya fumigata</name>
    <dbReference type="NCBI Taxonomy" id="451804"/>
    <lineage>
        <taxon>Eukaryota</taxon>
        <taxon>Fungi</taxon>
        <taxon>Dikarya</taxon>
        <taxon>Ascomycota</taxon>
        <taxon>Pezizomycotina</taxon>
        <taxon>Eurotiomycetes</taxon>
        <taxon>Eurotiomycetidae</taxon>
        <taxon>Eurotiales</taxon>
        <taxon>Aspergillaceae</taxon>
        <taxon>Aspergillus</taxon>
        <taxon>Aspergillus subgen. Fumigati</taxon>
    </lineage>
</organism>
<dbReference type="InterPro" id="IPR021109">
    <property type="entry name" value="Peptidase_aspartic_dom_sf"/>
</dbReference>
<evidence type="ECO:0000313" key="3">
    <source>
        <dbReference type="Proteomes" id="UP000001699"/>
    </source>
</evidence>
<feature type="compositionally biased region" description="Polar residues" evidence="1">
    <location>
        <begin position="263"/>
        <end position="272"/>
    </location>
</feature>
<gene>
    <name evidence="2" type="ORF">AFUB_102000</name>
</gene>
<dbReference type="CDD" id="cd00303">
    <property type="entry name" value="retropepsin_like"/>
    <property type="match status" value="1"/>
</dbReference>
<dbReference type="Proteomes" id="UP000001699">
    <property type="component" value="Unassembled WGS sequence"/>
</dbReference>
<dbReference type="AlphaFoldDB" id="B0YF94"/>
<dbReference type="Gene3D" id="2.40.70.10">
    <property type="entry name" value="Acid Proteases"/>
    <property type="match status" value="1"/>
</dbReference>
<feature type="region of interest" description="Disordered" evidence="1">
    <location>
        <begin position="258"/>
        <end position="287"/>
    </location>
</feature>